<dbReference type="AlphaFoldDB" id="A0A4Y7J986"/>
<protein>
    <submittedName>
        <fullName evidence="1">Uncharacterized protein</fullName>
    </submittedName>
</protein>
<evidence type="ECO:0000313" key="1">
    <source>
        <dbReference type="EMBL" id="RZC56279.1"/>
    </source>
</evidence>
<keyword evidence="2" id="KW-1185">Reference proteome</keyword>
<proteinExistence type="predicted"/>
<dbReference type="Proteomes" id="UP000316621">
    <property type="component" value="Chromosome 3"/>
</dbReference>
<gene>
    <name evidence="1" type="ORF">C5167_015133</name>
</gene>
<name>A0A4Y7J986_PAPSO</name>
<sequence length="87" mass="9894">MVCISISSMISTSSNIKVRLGLSGTKNPNLTKVMYNLNTLRWWYYLGWALFGVAGRISNDKWGGDAQWRDSRQMLLQLPTRTLAVQL</sequence>
<evidence type="ECO:0000313" key="2">
    <source>
        <dbReference type="Proteomes" id="UP000316621"/>
    </source>
</evidence>
<reference evidence="1 2" key="1">
    <citation type="journal article" date="2018" name="Science">
        <title>The opium poppy genome and morphinan production.</title>
        <authorList>
            <person name="Guo L."/>
            <person name="Winzer T."/>
            <person name="Yang X."/>
            <person name="Li Y."/>
            <person name="Ning Z."/>
            <person name="He Z."/>
            <person name="Teodor R."/>
            <person name="Lu Y."/>
            <person name="Bowser T.A."/>
            <person name="Graham I.A."/>
            <person name="Ye K."/>
        </authorList>
    </citation>
    <scope>NUCLEOTIDE SEQUENCE [LARGE SCALE GENOMIC DNA]</scope>
    <source>
        <strain evidence="2">cv. HN1</strain>
        <tissue evidence="1">Leaves</tissue>
    </source>
</reference>
<dbReference type="Gramene" id="RZC56279">
    <property type="protein sequence ID" value="RZC56279"/>
    <property type="gene ID" value="C5167_015133"/>
</dbReference>
<dbReference type="EMBL" id="CM010717">
    <property type="protein sequence ID" value="RZC56279.1"/>
    <property type="molecule type" value="Genomic_DNA"/>
</dbReference>
<organism evidence="1 2">
    <name type="scientific">Papaver somniferum</name>
    <name type="common">Opium poppy</name>
    <dbReference type="NCBI Taxonomy" id="3469"/>
    <lineage>
        <taxon>Eukaryota</taxon>
        <taxon>Viridiplantae</taxon>
        <taxon>Streptophyta</taxon>
        <taxon>Embryophyta</taxon>
        <taxon>Tracheophyta</taxon>
        <taxon>Spermatophyta</taxon>
        <taxon>Magnoliopsida</taxon>
        <taxon>Ranunculales</taxon>
        <taxon>Papaveraceae</taxon>
        <taxon>Papaveroideae</taxon>
        <taxon>Papaver</taxon>
    </lineage>
</organism>
<accession>A0A4Y7J986</accession>